<feature type="signal peptide" evidence="2">
    <location>
        <begin position="1"/>
        <end position="20"/>
    </location>
</feature>
<dbReference type="RefSeq" id="WP_126638204.1">
    <property type="nucleotide sequence ID" value="NZ_BIFH01000019.1"/>
</dbReference>
<comment type="caution">
    <text evidence="3">The sequence shown here is derived from an EMBL/GenBank/DDBJ whole genome shotgun (WGS) entry which is preliminary data.</text>
</comment>
<dbReference type="Proteomes" id="UP000286931">
    <property type="component" value="Unassembled WGS sequence"/>
</dbReference>
<protein>
    <recommendedName>
        <fullName evidence="5">Lipoprotein</fullName>
    </recommendedName>
</protein>
<name>A0A401YNF8_9ACTN</name>
<dbReference type="OrthoDB" id="4329166at2"/>
<evidence type="ECO:0000313" key="4">
    <source>
        <dbReference type="Proteomes" id="UP000286931"/>
    </source>
</evidence>
<organism evidence="3 4">
    <name type="scientific">Embleya hyalina</name>
    <dbReference type="NCBI Taxonomy" id="516124"/>
    <lineage>
        <taxon>Bacteria</taxon>
        <taxon>Bacillati</taxon>
        <taxon>Actinomycetota</taxon>
        <taxon>Actinomycetes</taxon>
        <taxon>Kitasatosporales</taxon>
        <taxon>Streptomycetaceae</taxon>
        <taxon>Embleya</taxon>
    </lineage>
</organism>
<feature type="chain" id="PRO_5038895899" description="Lipoprotein" evidence="2">
    <location>
        <begin position="21"/>
        <end position="155"/>
    </location>
</feature>
<evidence type="ECO:0008006" key="5">
    <source>
        <dbReference type="Google" id="ProtNLM"/>
    </source>
</evidence>
<reference evidence="3 4" key="1">
    <citation type="submission" date="2018-12" db="EMBL/GenBank/DDBJ databases">
        <title>Draft genome sequence of Embleya hyalina NBRC 13850T.</title>
        <authorList>
            <person name="Komaki H."/>
            <person name="Hosoyama A."/>
            <person name="Kimura A."/>
            <person name="Ichikawa N."/>
            <person name="Tamura T."/>
        </authorList>
    </citation>
    <scope>NUCLEOTIDE SEQUENCE [LARGE SCALE GENOMIC DNA]</scope>
    <source>
        <strain evidence="3 4">NBRC 13850</strain>
    </source>
</reference>
<feature type="region of interest" description="Disordered" evidence="1">
    <location>
        <begin position="28"/>
        <end position="54"/>
    </location>
</feature>
<sequence length="155" mass="15888">MQRTARLATTAALAATVLLATGCGGDGDDDKGTKPAAAPASAGSGPVAGQTAAAPDTAALETAVRAYTEHLFKGNGAGAYPILSTRCQDKIGRPGYDALAAEAKKTYGALTIKSIKVDQMSGDMARASYDVGVPALERKGQPWTREGGTWRWDAC</sequence>
<keyword evidence="2" id="KW-0732">Signal</keyword>
<proteinExistence type="predicted"/>
<evidence type="ECO:0000313" key="3">
    <source>
        <dbReference type="EMBL" id="GCD96136.1"/>
    </source>
</evidence>
<dbReference type="EMBL" id="BIFH01000019">
    <property type="protein sequence ID" value="GCD96136.1"/>
    <property type="molecule type" value="Genomic_DNA"/>
</dbReference>
<evidence type="ECO:0000256" key="2">
    <source>
        <dbReference type="SAM" id="SignalP"/>
    </source>
</evidence>
<accession>A0A401YNF8</accession>
<evidence type="ECO:0000256" key="1">
    <source>
        <dbReference type="SAM" id="MobiDB-lite"/>
    </source>
</evidence>
<dbReference type="AlphaFoldDB" id="A0A401YNF8"/>
<gene>
    <name evidence="3" type="ORF">EHYA_03820</name>
</gene>
<dbReference type="PROSITE" id="PS51257">
    <property type="entry name" value="PROKAR_LIPOPROTEIN"/>
    <property type="match status" value="1"/>
</dbReference>
<feature type="compositionally biased region" description="Low complexity" evidence="1">
    <location>
        <begin position="34"/>
        <end position="54"/>
    </location>
</feature>
<keyword evidence="4" id="KW-1185">Reference proteome</keyword>